<accession>A0ACC2IPJ1</accession>
<gene>
    <name evidence="1" type="ORF">OPT61_g1591</name>
</gene>
<comment type="caution">
    <text evidence="1">The sequence shown here is derived from an EMBL/GenBank/DDBJ whole genome shotgun (WGS) entry which is preliminary data.</text>
</comment>
<protein>
    <submittedName>
        <fullName evidence="1">Uncharacterized protein</fullName>
    </submittedName>
</protein>
<evidence type="ECO:0000313" key="1">
    <source>
        <dbReference type="EMBL" id="KAJ8117120.1"/>
    </source>
</evidence>
<proteinExistence type="predicted"/>
<dbReference type="Proteomes" id="UP001153331">
    <property type="component" value="Unassembled WGS sequence"/>
</dbReference>
<evidence type="ECO:0000313" key="2">
    <source>
        <dbReference type="Proteomes" id="UP001153331"/>
    </source>
</evidence>
<sequence length="281" mass="30622">MASHYTPRYTLVNKARAANPEPSSPPSSRSPSPPSSRSPSPPSSRSPSPPSSHSTPPSQSAWQTSHKPWDPPSRRPHSRASSATTWRRGSDTPQTSPTPPPSPPSPPPSPPSPPPSPPRRQRALTGDWRSSATTRPTCPEWIAGRVVLLPAESQVPASSIVHGEVSGAPWNHPAVITQTLEANGTKLVKLRICTSFGGQGLARKQERHHRYFVEADKTHLTADSDEFFKKTWVNCSPGSEITIELEHLGVQTGKYKGDIQFSQAALDEFHKNEHTRKDSAF</sequence>
<reference evidence="1" key="1">
    <citation type="submission" date="2022-11" db="EMBL/GenBank/DDBJ databases">
        <title>Genome Sequence of Boeremia exigua.</title>
        <authorList>
            <person name="Buettner E."/>
        </authorList>
    </citation>
    <scope>NUCLEOTIDE SEQUENCE</scope>
    <source>
        <strain evidence="1">CU02</strain>
    </source>
</reference>
<dbReference type="EMBL" id="JAPHNI010000065">
    <property type="protein sequence ID" value="KAJ8117120.1"/>
    <property type="molecule type" value="Genomic_DNA"/>
</dbReference>
<keyword evidence="2" id="KW-1185">Reference proteome</keyword>
<organism evidence="1 2">
    <name type="scientific">Boeremia exigua</name>
    <dbReference type="NCBI Taxonomy" id="749465"/>
    <lineage>
        <taxon>Eukaryota</taxon>
        <taxon>Fungi</taxon>
        <taxon>Dikarya</taxon>
        <taxon>Ascomycota</taxon>
        <taxon>Pezizomycotina</taxon>
        <taxon>Dothideomycetes</taxon>
        <taxon>Pleosporomycetidae</taxon>
        <taxon>Pleosporales</taxon>
        <taxon>Pleosporineae</taxon>
        <taxon>Didymellaceae</taxon>
        <taxon>Boeremia</taxon>
    </lineage>
</organism>
<name>A0ACC2IPJ1_9PLEO</name>